<comment type="caution">
    <text evidence="10">The sequence shown here is derived from an EMBL/GenBank/DDBJ whole genome shotgun (WGS) entry which is preliminary data.</text>
</comment>
<gene>
    <name evidence="10" type="ORF">SAMN04488589_0341</name>
</gene>
<dbReference type="SUPFAM" id="SSF50182">
    <property type="entry name" value="Sm-like ribonucleoproteins"/>
    <property type="match status" value="1"/>
</dbReference>
<dbReference type="Gene3D" id="2.30.30.60">
    <property type="match status" value="1"/>
</dbReference>
<accession>A0A7Z7AUH9</accession>
<keyword evidence="6 7" id="KW-0472">Membrane</keyword>
<proteinExistence type="inferred from homology"/>
<dbReference type="InterPro" id="IPR049278">
    <property type="entry name" value="MS_channel_C"/>
</dbReference>
<protein>
    <submittedName>
        <fullName evidence="10">Mechanosensitive ion channel</fullName>
    </submittedName>
</protein>
<name>A0A7Z7AUH9_9EURY</name>
<evidence type="ECO:0000259" key="8">
    <source>
        <dbReference type="Pfam" id="PF00924"/>
    </source>
</evidence>
<organism evidence="10 11">
    <name type="scientific">Methanolobus vulcani</name>
    <dbReference type="NCBI Taxonomy" id="38026"/>
    <lineage>
        <taxon>Archaea</taxon>
        <taxon>Methanobacteriati</taxon>
        <taxon>Methanobacteriota</taxon>
        <taxon>Stenosarchaea group</taxon>
        <taxon>Methanomicrobia</taxon>
        <taxon>Methanosarcinales</taxon>
        <taxon>Methanosarcinaceae</taxon>
        <taxon>Methanolobus</taxon>
    </lineage>
</organism>
<keyword evidence="3" id="KW-1003">Cell membrane</keyword>
<evidence type="ECO:0000259" key="9">
    <source>
        <dbReference type="Pfam" id="PF21082"/>
    </source>
</evidence>
<dbReference type="PANTHER" id="PTHR30221">
    <property type="entry name" value="SMALL-CONDUCTANCE MECHANOSENSITIVE CHANNEL"/>
    <property type="match status" value="1"/>
</dbReference>
<dbReference type="Gene3D" id="1.10.287.1260">
    <property type="match status" value="1"/>
</dbReference>
<evidence type="ECO:0000256" key="5">
    <source>
        <dbReference type="ARBA" id="ARBA00022989"/>
    </source>
</evidence>
<dbReference type="GO" id="GO:0005886">
    <property type="term" value="C:plasma membrane"/>
    <property type="evidence" value="ECO:0007669"/>
    <property type="project" value="UniProtKB-SubCell"/>
</dbReference>
<dbReference type="PANTHER" id="PTHR30221:SF1">
    <property type="entry name" value="SMALL-CONDUCTANCE MECHANOSENSITIVE CHANNEL"/>
    <property type="match status" value="1"/>
</dbReference>
<dbReference type="Pfam" id="PF21082">
    <property type="entry name" value="MS_channel_3rd"/>
    <property type="match status" value="1"/>
</dbReference>
<dbReference type="EMBL" id="FNCA01000001">
    <property type="protein sequence ID" value="SDF32142.1"/>
    <property type="molecule type" value="Genomic_DNA"/>
</dbReference>
<sequence length="292" mass="32955">MAESNIQLLIDNFQGIGITSILLSIVIFIIAFLIARIIAFILTYTSEKIWRHRLHLKTIIPVIKVFIYLFAIYYILTAVFAFSINQVMILMALLGAAIGLGLRNLFEDLAAGFVIVIEKPYQVGDRIEMGEYYGEVTDIGLRSTKLVTPYDNTVSAPNNLIFTECVASGNSGSSEMMAELDVYINSNADADLAIKILREAVVTSRFVYISSSRPVIILLNDYPFYKAIKAKAYVNDLRDEFVYRSDVTRRAWNEFHKAGIKPPELSILGYGNEYSRSNNRKVIIDNNRSNSY</sequence>
<dbReference type="GO" id="GO:0008381">
    <property type="term" value="F:mechanosensitive monoatomic ion channel activity"/>
    <property type="evidence" value="ECO:0007669"/>
    <property type="project" value="InterPro"/>
</dbReference>
<keyword evidence="11" id="KW-1185">Reference proteome</keyword>
<comment type="similarity">
    <text evidence="2">Belongs to the MscS (TC 1.A.23) family.</text>
</comment>
<dbReference type="Proteomes" id="UP000199259">
    <property type="component" value="Unassembled WGS sequence"/>
</dbReference>
<dbReference type="InterPro" id="IPR011066">
    <property type="entry name" value="MscS_channel_C_sf"/>
</dbReference>
<comment type="subcellular location">
    <subcellularLocation>
        <location evidence="1">Cell membrane</location>
        <topology evidence="1">Multi-pass membrane protein</topology>
    </subcellularLocation>
</comment>
<evidence type="ECO:0000256" key="3">
    <source>
        <dbReference type="ARBA" id="ARBA00022475"/>
    </source>
</evidence>
<dbReference type="InterPro" id="IPR045275">
    <property type="entry name" value="MscS_archaea/bacteria_type"/>
</dbReference>
<feature type="domain" description="Mechanosensitive ion channel MscS" evidence="8">
    <location>
        <begin position="104"/>
        <end position="165"/>
    </location>
</feature>
<evidence type="ECO:0000256" key="2">
    <source>
        <dbReference type="ARBA" id="ARBA00008017"/>
    </source>
</evidence>
<evidence type="ECO:0000313" key="11">
    <source>
        <dbReference type="Proteomes" id="UP000199259"/>
    </source>
</evidence>
<dbReference type="InterPro" id="IPR010920">
    <property type="entry name" value="LSM_dom_sf"/>
</dbReference>
<evidence type="ECO:0000256" key="1">
    <source>
        <dbReference type="ARBA" id="ARBA00004651"/>
    </source>
</evidence>
<evidence type="ECO:0000256" key="4">
    <source>
        <dbReference type="ARBA" id="ARBA00022692"/>
    </source>
</evidence>
<dbReference type="InterPro" id="IPR006685">
    <property type="entry name" value="MscS_channel_2nd"/>
</dbReference>
<feature type="transmembrane region" description="Helical" evidence="7">
    <location>
        <begin position="20"/>
        <end position="42"/>
    </location>
</feature>
<evidence type="ECO:0000256" key="7">
    <source>
        <dbReference type="SAM" id="Phobius"/>
    </source>
</evidence>
<feature type="transmembrane region" description="Helical" evidence="7">
    <location>
        <begin position="54"/>
        <end position="76"/>
    </location>
</feature>
<dbReference type="InterPro" id="IPR023408">
    <property type="entry name" value="MscS_beta-dom_sf"/>
</dbReference>
<keyword evidence="4 7" id="KW-0812">Transmembrane</keyword>
<dbReference type="AlphaFoldDB" id="A0A7Z7AUH9"/>
<evidence type="ECO:0000313" key="10">
    <source>
        <dbReference type="EMBL" id="SDF32142.1"/>
    </source>
</evidence>
<evidence type="ECO:0000256" key="6">
    <source>
        <dbReference type="ARBA" id="ARBA00023136"/>
    </source>
</evidence>
<feature type="domain" description="Mechanosensitive ion channel MscS C-terminal" evidence="9">
    <location>
        <begin position="179"/>
        <end position="261"/>
    </location>
</feature>
<feature type="transmembrane region" description="Helical" evidence="7">
    <location>
        <begin position="82"/>
        <end position="102"/>
    </location>
</feature>
<dbReference type="OrthoDB" id="11475at2157"/>
<dbReference type="SUPFAM" id="SSF82861">
    <property type="entry name" value="Mechanosensitive channel protein MscS (YggB), transmembrane region"/>
    <property type="match status" value="1"/>
</dbReference>
<dbReference type="SUPFAM" id="SSF82689">
    <property type="entry name" value="Mechanosensitive channel protein MscS (YggB), C-terminal domain"/>
    <property type="match status" value="1"/>
</dbReference>
<dbReference type="Pfam" id="PF00924">
    <property type="entry name" value="MS_channel_2nd"/>
    <property type="match status" value="1"/>
</dbReference>
<dbReference type="RefSeq" id="WP_091708137.1">
    <property type="nucleotide sequence ID" value="NZ_FNCA01000001.1"/>
</dbReference>
<keyword evidence="5 7" id="KW-1133">Transmembrane helix</keyword>
<dbReference type="InterPro" id="IPR011014">
    <property type="entry name" value="MscS_channel_TM-2"/>
</dbReference>
<reference evidence="10 11" key="1">
    <citation type="submission" date="2016-10" db="EMBL/GenBank/DDBJ databases">
        <authorList>
            <person name="Varghese N."/>
            <person name="Submissions S."/>
        </authorList>
    </citation>
    <scope>NUCLEOTIDE SEQUENCE [LARGE SCALE GENOMIC DNA]</scope>
    <source>
        <strain evidence="10 11">PL 12/M</strain>
    </source>
</reference>